<gene>
    <name evidence="1" type="ORF">ACFQL9_08720</name>
</gene>
<dbReference type="Proteomes" id="UP001596461">
    <property type="component" value="Unassembled WGS sequence"/>
</dbReference>
<keyword evidence="2" id="KW-1185">Reference proteome</keyword>
<accession>A0ABD5WDC2</accession>
<dbReference type="EMBL" id="JBHTAH010000006">
    <property type="protein sequence ID" value="MFC7069723.1"/>
    <property type="molecule type" value="Genomic_DNA"/>
</dbReference>
<reference evidence="1 2" key="1">
    <citation type="journal article" date="2019" name="Int. J. Syst. Evol. Microbiol.">
        <title>The Global Catalogue of Microorganisms (GCM) 10K type strain sequencing project: providing services to taxonomists for standard genome sequencing and annotation.</title>
        <authorList>
            <consortium name="The Broad Institute Genomics Platform"/>
            <consortium name="The Broad Institute Genome Sequencing Center for Infectious Disease"/>
            <person name="Wu L."/>
            <person name="Ma J."/>
        </authorList>
    </citation>
    <scope>NUCLEOTIDE SEQUENCE [LARGE SCALE GENOMIC DNA]</scope>
    <source>
        <strain evidence="1 2">DT31</strain>
    </source>
</reference>
<organism evidence="1 2">
    <name type="scientific">Halobaculum lipolyticum</name>
    <dbReference type="NCBI Taxonomy" id="3032001"/>
    <lineage>
        <taxon>Archaea</taxon>
        <taxon>Methanobacteriati</taxon>
        <taxon>Methanobacteriota</taxon>
        <taxon>Stenosarchaea group</taxon>
        <taxon>Halobacteria</taxon>
        <taxon>Halobacteriales</taxon>
        <taxon>Haloferacaceae</taxon>
        <taxon>Halobaculum</taxon>
    </lineage>
</organism>
<dbReference type="GeneID" id="81124146"/>
<evidence type="ECO:0000313" key="2">
    <source>
        <dbReference type="Proteomes" id="UP001596461"/>
    </source>
</evidence>
<evidence type="ECO:0000313" key="1">
    <source>
        <dbReference type="EMBL" id="MFC7069723.1"/>
    </source>
</evidence>
<evidence type="ECO:0008006" key="3">
    <source>
        <dbReference type="Google" id="ProtNLM"/>
    </source>
</evidence>
<name>A0ABD5WDC2_9EURY</name>
<protein>
    <recommendedName>
        <fullName evidence="3">Secreted protein</fullName>
    </recommendedName>
</protein>
<dbReference type="AlphaFoldDB" id="A0ABD5WDC2"/>
<sequence>MPPSHPPAPALALLALVVLVALGGCLGPTRGGEVVASPVERAPDDAVDRVAVDDGRIGTAVDRACSGNEASTVEFSGNERGAVRSAYDDLRSDDGRPTVRCGDGEGAVRVELALYT</sequence>
<dbReference type="RefSeq" id="WP_284032310.1">
    <property type="nucleotide sequence ID" value="NZ_CP126154.1"/>
</dbReference>
<comment type="caution">
    <text evidence="1">The sequence shown here is derived from an EMBL/GenBank/DDBJ whole genome shotgun (WGS) entry which is preliminary data.</text>
</comment>
<proteinExistence type="predicted"/>